<dbReference type="Pfam" id="PF01177">
    <property type="entry name" value="Asp_Glu_race"/>
    <property type="match status" value="1"/>
</dbReference>
<evidence type="ECO:0000313" key="3">
    <source>
        <dbReference type="EMBL" id="GAF86545.1"/>
    </source>
</evidence>
<dbReference type="NCBIfam" id="TIGR00035">
    <property type="entry name" value="asp_race"/>
    <property type="match status" value="1"/>
</dbReference>
<organism evidence="3">
    <name type="scientific">marine sediment metagenome</name>
    <dbReference type="NCBI Taxonomy" id="412755"/>
    <lineage>
        <taxon>unclassified sequences</taxon>
        <taxon>metagenomes</taxon>
        <taxon>ecological metagenomes</taxon>
    </lineage>
</organism>
<proteinExistence type="inferred from homology"/>
<dbReference type="PANTHER" id="PTHR21198">
    <property type="entry name" value="GLUTAMATE RACEMASE"/>
    <property type="match status" value="1"/>
</dbReference>
<evidence type="ECO:0000256" key="2">
    <source>
        <dbReference type="ARBA" id="ARBA00023235"/>
    </source>
</evidence>
<dbReference type="PANTHER" id="PTHR21198:SF7">
    <property type="entry name" value="ASPARTATE-GLUTAMATE RACEMASE FAMILY"/>
    <property type="match status" value="1"/>
</dbReference>
<dbReference type="InterPro" id="IPR004380">
    <property type="entry name" value="Asp_race"/>
</dbReference>
<feature type="non-terminal residue" evidence="3">
    <location>
        <position position="1"/>
    </location>
</feature>
<evidence type="ECO:0008006" key="4">
    <source>
        <dbReference type="Google" id="ProtNLM"/>
    </source>
</evidence>
<comment type="similarity">
    <text evidence="1">Belongs to the aspartate/glutamate racemases family.</text>
</comment>
<dbReference type="AlphaFoldDB" id="X0UDK1"/>
<dbReference type="SUPFAM" id="SSF53681">
    <property type="entry name" value="Aspartate/glutamate racemase"/>
    <property type="match status" value="2"/>
</dbReference>
<evidence type="ECO:0000256" key="1">
    <source>
        <dbReference type="ARBA" id="ARBA00007847"/>
    </source>
</evidence>
<name>X0UDK1_9ZZZZ</name>
<gene>
    <name evidence="3" type="ORF">S01H1_24918</name>
</gene>
<keyword evidence="2" id="KW-0413">Isomerase</keyword>
<dbReference type="GO" id="GO:0047661">
    <property type="term" value="F:amino-acid racemase activity"/>
    <property type="evidence" value="ECO:0007669"/>
    <property type="project" value="InterPro"/>
</dbReference>
<dbReference type="Gene3D" id="3.40.50.1860">
    <property type="match status" value="2"/>
</dbReference>
<sequence length="165" mass="17576">KNAGVDFVIMPCVTAHYFMPEVFAQIDVPFLSLIDEAVDWAKENISGLKKVGLLSSTGTQVSKLFQNKFEKAGIKVLAPEEKDQQKVMSAIFGAGGIKAGFTSGPSKESIIRAAEKLIAGGAEAIIAGCTELPLVLKASDIPIPLIEPMDILAKKSIVEAGYKVR</sequence>
<dbReference type="InterPro" id="IPR001920">
    <property type="entry name" value="Asp/Glu_race"/>
</dbReference>
<comment type="caution">
    <text evidence="3">The sequence shown here is derived from an EMBL/GenBank/DDBJ whole genome shotgun (WGS) entry which is preliminary data.</text>
</comment>
<protein>
    <recommendedName>
        <fullName evidence="4">Aspartate racemase</fullName>
    </recommendedName>
</protein>
<dbReference type="InterPro" id="IPR015942">
    <property type="entry name" value="Asp/Glu/hydantoin_racemase"/>
</dbReference>
<reference evidence="3" key="1">
    <citation type="journal article" date="2014" name="Front. Microbiol.">
        <title>High frequency of phylogenetically diverse reductive dehalogenase-homologous genes in deep subseafloor sedimentary metagenomes.</title>
        <authorList>
            <person name="Kawai M."/>
            <person name="Futagami T."/>
            <person name="Toyoda A."/>
            <person name="Takaki Y."/>
            <person name="Nishi S."/>
            <person name="Hori S."/>
            <person name="Arai W."/>
            <person name="Tsubouchi T."/>
            <person name="Morono Y."/>
            <person name="Uchiyama I."/>
            <person name="Ito T."/>
            <person name="Fujiyama A."/>
            <person name="Inagaki F."/>
            <person name="Takami H."/>
        </authorList>
    </citation>
    <scope>NUCLEOTIDE SEQUENCE</scope>
    <source>
        <strain evidence="3">Expedition CK06-06</strain>
    </source>
</reference>
<accession>X0UDK1</accession>
<dbReference type="EMBL" id="BARS01015009">
    <property type="protein sequence ID" value="GAF86545.1"/>
    <property type="molecule type" value="Genomic_DNA"/>
</dbReference>